<keyword evidence="2" id="KW-0472">Membrane</keyword>
<name>A0A8H3IN98_9LECA</name>
<feature type="region of interest" description="Disordered" evidence="1">
    <location>
        <begin position="96"/>
        <end position="118"/>
    </location>
</feature>
<evidence type="ECO:0000313" key="3">
    <source>
        <dbReference type="EMBL" id="CAF9934237.1"/>
    </source>
</evidence>
<proteinExistence type="predicted"/>
<evidence type="ECO:0000256" key="2">
    <source>
        <dbReference type="SAM" id="Phobius"/>
    </source>
</evidence>
<accession>A0A8H3IN98</accession>
<protein>
    <submittedName>
        <fullName evidence="3">Uncharacterized protein</fullName>
    </submittedName>
</protein>
<sequence>MDAINSSHQDNWENNVYLLATTRVLVALGLTFLVRSVYQLYQRMQTPSRSTGAPVPRAEGAMGIDLEALTLGALGGVASFSSEPMNGINETLEIALPQPAYSPQARSSRPPDSPRRQS</sequence>
<evidence type="ECO:0000313" key="4">
    <source>
        <dbReference type="Proteomes" id="UP000664203"/>
    </source>
</evidence>
<dbReference type="EMBL" id="CAJPDR010000373">
    <property type="protein sequence ID" value="CAF9934237.1"/>
    <property type="molecule type" value="Genomic_DNA"/>
</dbReference>
<feature type="transmembrane region" description="Helical" evidence="2">
    <location>
        <begin position="16"/>
        <end position="34"/>
    </location>
</feature>
<dbReference type="Proteomes" id="UP000664203">
    <property type="component" value="Unassembled WGS sequence"/>
</dbReference>
<comment type="caution">
    <text evidence="3">The sequence shown here is derived from an EMBL/GenBank/DDBJ whole genome shotgun (WGS) entry which is preliminary data.</text>
</comment>
<keyword evidence="4" id="KW-1185">Reference proteome</keyword>
<dbReference type="AlphaFoldDB" id="A0A8H3IN98"/>
<evidence type="ECO:0000256" key="1">
    <source>
        <dbReference type="SAM" id="MobiDB-lite"/>
    </source>
</evidence>
<keyword evidence="2" id="KW-1133">Transmembrane helix</keyword>
<gene>
    <name evidence="3" type="ORF">ALECFALPRED_005892</name>
</gene>
<reference evidence="3" key="1">
    <citation type="submission" date="2021-03" db="EMBL/GenBank/DDBJ databases">
        <authorList>
            <person name="Tagirdzhanova G."/>
        </authorList>
    </citation>
    <scope>NUCLEOTIDE SEQUENCE</scope>
</reference>
<dbReference type="OrthoDB" id="5393725at2759"/>
<keyword evidence="2" id="KW-0812">Transmembrane</keyword>
<organism evidence="3 4">
    <name type="scientific">Alectoria fallacina</name>
    <dbReference type="NCBI Taxonomy" id="1903189"/>
    <lineage>
        <taxon>Eukaryota</taxon>
        <taxon>Fungi</taxon>
        <taxon>Dikarya</taxon>
        <taxon>Ascomycota</taxon>
        <taxon>Pezizomycotina</taxon>
        <taxon>Lecanoromycetes</taxon>
        <taxon>OSLEUM clade</taxon>
        <taxon>Lecanoromycetidae</taxon>
        <taxon>Lecanorales</taxon>
        <taxon>Lecanorineae</taxon>
        <taxon>Parmeliaceae</taxon>
        <taxon>Alectoria</taxon>
    </lineage>
</organism>